<evidence type="ECO:0000259" key="13">
    <source>
        <dbReference type="PROSITE" id="PS51144"/>
    </source>
</evidence>
<evidence type="ECO:0000313" key="15">
    <source>
        <dbReference type="Ensembl" id="ENSXETP00000085255"/>
    </source>
</evidence>
<dbReference type="KEGG" id="xtr:779937"/>
<dbReference type="InterPro" id="IPR036398">
    <property type="entry name" value="CA_dom_sf"/>
</dbReference>
<evidence type="ECO:0000256" key="4">
    <source>
        <dbReference type="ARBA" id="ARBA00022525"/>
    </source>
</evidence>
<reference evidence="15" key="3">
    <citation type="journal article" date="2010" name="Science">
        <title>The genome of the Western clawed frog Xenopus tropicalis.</title>
        <authorList>
            <person name="Hellsten U."/>
            <person name="Harland R.M."/>
            <person name="Gilchrist M.J."/>
            <person name="Hendrix D."/>
            <person name="Jurka J."/>
            <person name="Kapitonov V."/>
            <person name="Ovcharenko I."/>
            <person name="Putnam N.H."/>
            <person name="Shu S."/>
            <person name="Taher L."/>
            <person name="Blitz I.L."/>
            <person name="Blumberg B."/>
            <person name="Dichmann D.S."/>
            <person name="Dubchak I."/>
            <person name="Amaya E."/>
            <person name="Detter J.C."/>
            <person name="Fletcher R."/>
            <person name="Gerhard D.S."/>
            <person name="Goodstein D."/>
            <person name="Graves T."/>
            <person name="Grigoriev I.V."/>
            <person name="Grimwood J."/>
            <person name="Kawashima T."/>
            <person name="Lindquist E."/>
            <person name="Lucas S.M."/>
            <person name="Mead P.E."/>
            <person name="Mitros T."/>
            <person name="Ogino H."/>
            <person name="Ohta Y."/>
            <person name="Poliakov A.V."/>
            <person name="Pollet N."/>
            <person name="Robert J."/>
            <person name="Salamov A."/>
            <person name="Sater A.K."/>
            <person name="Schmutz J."/>
            <person name="Terry A."/>
            <person name="Vize P.D."/>
            <person name="Warren W.C."/>
            <person name="Wells D."/>
            <person name="Wills A."/>
            <person name="Wilson R.K."/>
            <person name="Zimmerman L.B."/>
            <person name="Zorn A.M."/>
            <person name="Grainger R."/>
            <person name="Grammer T."/>
            <person name="Khokha M.K."/>
            <person name="Richardson P.M."/>
            <person name="Rokhsar D.S."/>
        </authorList>
    </citation>
    <scope>NUCLEOTIDE SEQUENCE [LARGE SCALE GENOMIC DNA]</scope>
    <source>
        <strain evidence="15">Nigerian</strain>
    </source>
</reference>
<evidence type="ECO:0000313" key="18">
    <source>
        <dbReference type="RefSeq" id="NP_001072482.1"/>
    </source>
</evidence>
<dbReference type="OMA" id="IRYAVIC"/>
<comment type="function">
    <text evidence="10">Reversible hydration of carbon dioxide. Its role in saliva is unknown.</text>
</comment>
<feature type="domain" description="Alpha-carbonic anhydrase" evidence="13">
    <location>
        <begin position="1"/>
        <end position="121"/>
    </location>
</feature>
<dbReference type="Ensembl" id="ENSXETT00000118774">
    <property type="protein sequence ID" value="ENSXETP00000114222"/>
    <property type="gene ID" value="ENSXETG00000038646"/>
</dbReference>
<keyword evidence="4" id="KW-0964">Secreted</keyword>
<dbReference type="Gene3D" id="3.10.200.10">
    <property type="entry name" value="Alpha carbonic anhydrase"/>
    <property type="match status" value="1"/>
</dbReference>
<dbReference type="Ensembl" id="ENSXETT00000076951">
    <property type="protein sequence ID" value="ENSXETP00000085255"/>
    <property type="gene ID" value="ENSXETG00000038646"/>
</dbReference>
<dbReference type="SUPFAM" id="SSF51069">
    <property type="entry name" value="Carbonic anhydrase"/>
    <property type="match status" value="1"/>
</dbReference>
<dbReference type="Bgee" id="ENSXETG00000038646">
    <property type="expression patterns" value="Expressed in liver and 6 other cell types or tissues"/>
</dbReference>
<dbReference type="Proteomes" id="UP000008143">
    <property type="component" value="Chromosome 7"/>
</dbReference>
<evidence type="ECO:0000256" key="7">
    <source>
        <dbReference type="ARBA" id="ARBA00023157"/>
    </source>
</evidence>
<dbReference type="EMBL" id="BC121907">
    <property type="protein sequence ID" value="AAI21908.1"/>
    <property type="molecule type" value="mRNA"/>
</dbReference>
<evidence type="ECO:0000313" key="19">
    <source>
        <dbReference type="Xenbase" id="XB-GENE-494019"/>
    </source>
</evidence>
<dbReference type="OrthoDB" id="429145at2759"/>
<reference evidence="18" key="1">
    <citation type="journal article" date="2002" name="Dev. Dyn.">
        <title>Genetic and genomic tools for Xenopus research: The NIH Xenopus initiative.</title>
        <authorList>
            <person name="Klein S.L."/>
            <person name="Strausberg R.L."/>
            <person name="Wagner L."/>
            <person name="Pontius J."/>
            <person name="Clifton S.W."/>
            <person name="Richardson P."/>
        </authorList>
    </citation>
    <scope>NUCLEOTIDE SEQUENCE</scope>
</reference>
<dbReference type="AGR" id="Xenbase:XB-GENE-494019"/>
<dbReference type="Xenbase" id="XB-GENE-494019">
    <property type="gene designation" value="ca6"/>
</dbReference>
<comment type="cofactor">
    <cofactor evidence="1 12">
        <name>Zn(2+)</name>
        <dbReference type="ChEBI" id="CHEBI:29105"/>
    </cofactor>
</comment>
<dbReference type="GeneID" id="779937"/>
<dbReference type="InterPro" id="IPR023561">
    <property type="entry name" value="Carbonic_anhydrase_a-class"/>
</dbReference>
<evidence type="ECO:0000256" key="1">
    <source>
        <dbReference type="ARBA" id="ARBA00001947"/>
    </source>
</evidence>
<dbReference type="AlphaFoldDB" id="Q0P4T9"/>
<dbReference type="InterPro" id="IPR018338">
    <property type="entry name" value="Carbonic_anhydrase_a-class_CS"/>
</dbReference>
<evidence type="ECO:0000313" key="14">
    <source>
        <dbReference type="EMBL" id="AAI21908.1"/>
    </source>
</evidence>
<dbReference type="Pfam" id="PF00194">
    <property type="entry name" value="Carb_anhydrase"/>
    <property type="match status" value="1"/>
</dbReference>
<keyword evidence="8" id="KW-0325">Glycoprotein</keyword>
<dbReference type="GO" id="GO:0008270">
    <property type="term" value="F:zinc ion binding"/>
    <property type="evidence" value="ECO:0007669"/>
    <property type="project" value="UniProtKB-UniRule"/>
</dbReference>
<reference evidence="16" key="4">
    <citation type="submission" date="2021-03" db="UniProtKB">
        <authorList>
            <consortium name="Ensembl"/>
        </authorList>
    </citation>
    <scope>IDENTIFICATION</scope>
</reference>
<name>Q0P4T9_XENTR</name>
<evidence type="ECO:0000256" key="11">
    <source>
        <dbReference type="ARBA" id="ARBA00048348"/>
    </source>
</evidence>
<comment type="subcellular location">
    <subcellularLocation>
        <location evidence="2">Secreted</location>
    </subcellularLocation>
</comment>
<evidence type="ECO:0000256" key="9">
    <source>
        <dbReference type="ARBA" id="ARBA00023239"/>
    </source>
</evidence>
<reference evidence="14" key="2">
    <citation type="submission" date="2006-08" db="EMBL/GenBank/DDBJ databases">
        <authorList>
            <consortium name="NIH - Xenopus Gene Collection (XGC) project"/>
        </authorList>
    </citation>
    <scope>NUCLEOTIDE SEQUENCE [LARGE SCALE MRNA]</scope>
    <source>
        <tissue evidence="14">Brain</tissue>
    </source>
</reference>
<dbReference type="GO" id="GO:0005576">
    <property type="term" value="C:extracellular region"/>
    <property type="evidence" value="ECO:0007669"/>
    <property type="project" value="UniProtKB-SubCell"/>
</dbReference>
<evidence type="ECO:0000313" key="17">
    <source>
        <dbReference type="Proteomes" id="UP000008143"/>
    </source>
</evidence>
<keyword evidence="17" id="KW-1185">Reference proteome</keyword>
<evidence type="ECO:0000256" key="8">
    <source>
        <dbReference type="ARBA" id="ARBA00023180"/>
    </source>
</evidence>
<sequence length="121" mass="13936">MTIKKGLNSLYTAVQMHLHWGGLESETSGSEHTIDGMRYLAELHVVHYNSGTYKTFDEAKDKPNGLAVLAFLYTTGNYENTYYSDFISKLSKIRYAVICPPRPSLFDHVFAYSYLYRDHRP</sequence>
<evidence type="ECO:0000313" key="16">
    <source>
        <dbReference type="Ensembl" id="ENSXETP00000114222"/>
    </source>
</evidence>
<dbReference type="CTD" id="765"/>
<protein>
    <recommendedName>
        <fullName evidence="12">Carbonic anhydrase</fullName>
        <ecNumber evidence="12">4.2.1.1</ecNumber>
    </recommendedName>
</protein>
<dbReference type="SMART" id="SM01057">
    <property type="entry name" value="Carb_anhydrase"/>
    <property type="match status" value="1"/>
</dbReference>
<evidence type="ECO:0000256" key="3">
    <source>
        <dbReference type="ARBA" id="ARBA00010718"/>
    </source>
</evidence>
<dbReference type="GeneTree" id="ENSGT00940000160409"/>
<dbReference type="PROSITE" id="PS51144">
    <property type="entry name" value="ALPHA_CA_2"/>
    <property type="match status" value="1"/>
</dbReference>
<dbReference type="PANTHER" id="PTHR18952:SF110">
    <property type="entry name" value="CARBONIC ANHYDRASE 6"/>
    <property type="match status" value="1"/>
</dbReference>
<evidence type="ECO:0000256" key="12">
    <source>
        <dbReference type="RuleBase" id="RU367011"/>
    </source>
</evidence>
<evidence type="ECO:0000256" key="10">
    <source>
        <dbReference type="ARBA" id="ARBA00025355"/>
    </source>
</evidence>
<gene>
    <name evidence="14 15 18 19" type="primary">ca6</name>
    <name evidence="18" type="synonym">car6</name>
    <name evidence="18" type="synonym">gustin</name>
</gene>
<accession>Q0P4T9</accession>
<dbReference type="RefSeq" id="NP_001072482.1">
    <property type="nucleotide sequence ID" value="NM_001079014.1"/>
</dbReference>
<keyword evidence="5 12" id="KW-0479">Metal-binding</keyword>
<keyword evidence="6 12" id="KW-0862">Zinc</keyword>
<reference evidence="18" key="5">
    <citation type="submission" date="2025-04" db="UniProtKB">
        <authorList>
            <consortium name="RefSeq"/>
        </authorList>
    </citation>
    <scope>IDENTIFICATION</scope>
</reference>
<dbReference type="DNASU" id="779937"/>
<dbReference type="PANTHER" id="PTHR18952">
    <property type="entry name" value="CARBONIC ANHYDRASE"/>
    <property type="match status" value="1"/>
</dbReference>
<dbReference type="GO" id="GO:0004089">
    <property type="term" value="F:carbonate dehydratase activity"/>
    <property type="evidence" value="ECO:0007669"/>
    <property type="project" value="UniProtKB-UniRule"/>
</dbReference>
<accession>A0A6I8RIS3</accession>
<dbReference type="PROSITE" id="PS00162">
    <property type="entry name" value="ALPHA_CA_1"/>
    <property type="match status" value="1"/>
</dbReference>
<organism evidence="14">
    <name type="scientific">Xenopus tropicalis</name>
    <name type="common">Western clawed frog</name>
    <name type="synonym">Silurana tropicalis</name>
    <dbReference type="NCBI Taxonomy" id="8364"/>
    <lineage>
        <taxon>Eukaryota</taxon>
        <taxon>Metazoa</taxon>
        <taxon>Chordata</taxon>
        <taxon>Craniata</taxon>
        <taxon>Vertebrata</taxon>
        <taxon>Euteleostomi</taxon>
        <taxon>Amphibia</taxon>
        <taxon>Batrachia</taxon>
        <taxon>Anura</taxon>
        <taxon>Pipoidea</taxon>
        <taxon>Pipidae</taxon>
        <taxon>Xenopodinae</taxon>
        <taxon>Xenopus</taxon>
        <taxon>Silurana</taxon>
    </lineage>
</organism>
<dbReference type="EC" id="4.2.1.1" evidence="12"/>
<evidence type="ECO:0000256" key="6">
    <source>
        <dbReference type="ARBA" id="ARBA00022833"/>
    </source>
</evidence>
<dbReference type="HOGENOM" id="CLU_2037374_0_0_1"/>
<keyword evidence="9 12" id="KW-0456">Lyase</keyword>
<comment type="similarity">
    <text evidence="3 12">Belongs to the alpha-carbonic anhydrase family.</text>
</comment>
<dbReference type="InterPro" id="IPR001148">
    <property type="entry name" value="CA_dom"/>
</dbReference>
<comment type="catalytic activity">
    <reaction evidence="11 12">
        <text>hydrogencarbonate + H(+) = CO2 + H2O</text>
        <dbReference type="Rhea" id="RHEA:10748"/>
        <dbReference type="ChEBI" id="CHEBI:15377"/>
        <dbReference type="ChEBI" id="CHEBI:15378"/>
        <dbReference type="ChEBI" id="CHEBI:16526"/>
        <dbReference type="ChEBI" id="CHEBI:17544"/>
        <dbReference type="EC" id="4.2.1.1"/>
    </reaction>
</comment>
<evidence type="ECO:0000256" key="5">
    <source>
        <dbReference type="ARBA" id="ARBA00022723"/>
    </source>
</evidence>
<proteinExistence type="evidence at transcript level"/>
<keyword evidence="7" id="KW-1015">Disulfide bond</keyword>
<evidence type="ECO:0000256" key="2">
    <source>
        <dbReference type="ARBA" id="ARBA00004613"/>
    </source>
</evidence>